<accession>A0AAW2PIG0</accession>
<dbReference type="InterPro" id="IPR036691">
    <property type="entry name" value="Endo/exonu/phosph_ase_sf"/>
</dbReference>
<dbReference type="Gene3D" id="3.60.10.10">
    <property type="entry name" value="Endonuclease/exonuclease/phosphatase"/>
    <property type="match status" value="1"/>
</dbReference>
<reference evidence="1" key="2">
    <citation type="journal article" date="2024" name="Plant">
        <title>Genomic evolution and insights into agronomic trait innovations of Sesamum species.</title>
        <authorList>
            <person name="Miao H."/>
            <person name="Wang L."/>
            <person name="Qu L."/>
            <person name="Liu H."/>
            <person name="Sun Y."/>
            <person name="Le M."/>
            <person name="Wang Q."/>
            <person name="Wei S."/>
            <person name="Zheng Y."/>
            <person name="Lin W."/>
            <person name="Duan Y."/>
            <person name="Cao H."/>
            <person name="Xiong S."/>
            <person name="Wang X."/>
            <person name="Wei L."/>
            <person name="Li C."/>
            <person name="Ma Q."/>
            <person name="Ju M."/>
            <person name="Zhao R."/>
            <person name="Li G."/>
            <person name="Mu C."/>
            <person name="Tian Q."/>
            <person name="Mei H."/>
            <person name="Zhang T."/>
            <person name="Gao T."/>
            <person name="Zhang H."/>
        </authorList>
    </citation>
    <scope>NUCLEOTIDE SEQUENCE</scope>
    <source>
        <strain evidence="1">G02</strain>
    </source>
</reference>
<sequence length="162" mass="18913">MEMVYRIWLPWDHTEIEIDIIAVHVQCLHCHALSRQTHVASLFTVVYALNEISQHRELLEQLTDIMDGVGDDPWLVLGDFNTIRDLSEVNGMSGDISNAMEEFQDCIKSTGLLDLPMPGETYTWHNCSHGAHSLWKKLDRMTANAHWFRRWRMQFLFNTENI</sequence>
<gene>
    <name evidence="1" type="ORF">Sradi_3998200</name>
</gene>
<dbReference type="SUPFAM" id="SSF56219">
    <property type="entry name" value="DNase I-like"/>
    <property type="match status" value="1"/>
</dbReference>
<dbReference type="EMBL" id="JACGWJ010000017">
    <property type="protein sequence ID" value="KAL0355513.1"/>
    <property type="molecule type" value="Genomic_DNA"/>
</dbReference>
<evidence type="ECO:0008006" key="2">
    <source>
        <dbReference type="Google" id="ProtNLM"/>
    </source>
</evidence>
<dbReference type="PANTHER" id="PTHR33710">
    <property type="entry name" value="BNAC02G09200D PROTEIN"/>
    <property type="match status" value="1"/>
</dbReference>
<comment type="caution">
    <text evidence="1">The sequence shown here is derived from an EMBL/GenBank/DDBJ whole genome shotgun (WGS) entry which is preliminary data.</text>
</comment>
<reference evidence="1" key="1">
    <citation type="submission" date="2020-06" db="EMBL/GenBank/DDBJ databases">
        <authorList>
            <person name="Li T."/>
            <person name="Hu X."/>
            <person name="Zhang T."/>
            <person name="Song X."/>
            <person name="Zhang H."/>
            <person name="Dai N."/>
            <person name="Sheng W."/>
            <person name="Hou X."/>
            <person name="Wei L."/>
        </authorList>
    </citation>
    <scope>NUCLEOTIDE SEQUENCE</scope>
    <source>
        <strain evidence="1">G02</strain>
        <tissue evidence="1">Leaf</tissue>
    </source>
</reference>
<name>A0AAW2PIG0_SESRA</name>
<dbReference type="AlphaFoldDB" id="A0AAW2PIG0"/>
<proteinExistence type="predicted"/>
<dbReference type="PANTHER" id="PTHR33710:SF71">
    <property type="entry name" value="ENDONUCLEASE_EXONUCLEASE_PHOSPHATASE DOMAIN-CONTAINING PROTEIN"/>
    <property type="match status" value="1"/>
</dbReference>
<protein>
    <recommendedName>
        <fullName evidence="2">Endonuclease/exonuclease/phosphatase domain-containing protein</fullName>
    </recommendedName>
</protein>
<organism evidence="1">
    <name type="scientific">Sesamum radiatum</name>
    <name type="common">Black benniseed</name>
    <dbReference type="NCBI Taxonomy" id="300843"/>
    <lineage>
        <taxon>Eukaryota</taxon>
        <taxon>Viridiplantae</taxon>
        <taxon>Streptophyta</taxon>
        <taxon>Embryophyta</taxon>
        <taxon>Tracheophyta</taxon>
        <taxon>Spermatophyta</taxon>
        <taxon>Magnoliopsida</taxon>
        <taxon>eudicotyledons</taxon>
        <taxon>Gunneridae</taxon>
        <taxon>Pentapetalae</taxon>
        <taxon>asterids</taxon>
        <taxon>lamiids</taxon>
        <taxon>Lamiales</taxon>
        <taxon>Pedaliaceae</taxon>
        <taxon>Sesamum</taxon>
    </lineage>
</organism>
<evidence type="ECO:0000313" key="1">
    <source>
        <dbReference type="EMBL" id="KAL0355513.1"/>
    </source>
</evidence>